<evidence type="ECO:0000256" key="4">
    <source>
        <dbReference type="ARBA" id="ARBA00022980"/>
    </source>
</evidence>
<keyword evidence="12" id="KW-1185">Reference proteome</keyword>
<evidence type="ECO:0000256" key="9">
    <source>
        <dbReference type="SAM" id="MobiDB-lite"/>
    </source>
</evidence>
<feature type="coiled-coil region" evidence="8">
    <location>
        <begin position="44"/>
        <end position="71"/>
    </location>
</feature>
<keyword evidence="2 7" id="KW-0699">rRNA-binding</keyword>
<dbReference type="PROSITE" id="PS00651">
    <property type="entry name" value="RIBOSOMAL_L9"/>
    <property type="match status" value="1"/>
</dbReference>
<keyword evidence="8" id="KW-0175">Coiled coil</keyword>
<dbReference type="GO" id="GO:0019843">
    <property type="term" value="F:rRNA binding"/>
    <property type="evidence" value="ECO:0007669"/>
    <property type="project" value="UniProtKB-UniRule"/>
</dbReference>
<dbReference type="InterPro" id="IPR036791">
    <property type="entry name" value="Ribosomal_bL9_C_sf"/>
</dbReference>
<dbReference type="PATRIC" id="fig|1280946.3.peg.2431"/>
<dbReference type="GO" id="GO:0003735">
    <property type="term" value="F:structural constituent of ribosome"/>
    <property type="evidence" value="ECO:0007669"/>
    <property type="project" value="InterPro"/>
</dbReference>
<dbReference type="Gene3D" id="3.10.430.100">
    <property type="entry name" value="Ribosomal protein L9, C-terminal domain"/>
    <property type="match status" value="1"/>
</dbReference>
<dbReference type="InterPro" id="IPR009027">
    <property type="entry name" value="Ribosomal_bL9/RNase_H1_N"/>
</dbReference>
<dbReference type="STRING" id="1280946.HY29_16345"/>
<protein>
    <recommendedName>
        <fullName evidence="6 7">Large ribosomal subunit protein bL9</fullName>
    </recommendedName>
</protein>
<dbReference type="PANTHER" id="PTHR21368">
    <property type="entry name" value="50S RIBOSOMAL PROTEIN L9"/>
    <property type="match status" value="1"/>
</dbReference>
<dbReference type="Pfam" id="PF01281">
    <property type="entry name" value="Ribosomal_L9_N"/>
    <property type="match status" value="1"/>
</dbReference>
<dbReference type="GO" id="GO:1990904">
    <property type="term" value="C:ribonucleoprotein complex"/>
    <property type="evidence" value="ECO:0007669"/>
    <property type="project" value="UniProtKB-KW"/>
</dbReference>
<organism evidence="11 12">
    <name type="scientific">Hyphomonas beringensis</name>
    <dbReference type="NCBI Taxonomy" id="1280946"/>
    <lineage>
        <taxon>Bacteria</taxon>
        <taxon>Pseudomonadati</taxon>
        <taxon>Pseudomonadota</taxon>
        <taxon>Alphaproteobacteria</taxon>
        <taxon>Hyphomonadales</taxon>
        <taxon>Hyphomonadaceae</taxon>
        <taxon>Hyphomonas</taxon>
    </lineage>
</organism>
<dbReference type="GO" id="GO:0005840">
    <property type="term" value="C:ribosome"/>
    <property type="evidence" value="ECO:0007669"/>
    <property type="project" value="UniProtKB-KW"/>
</dbReference>
<dbReference type="HAMAP" id="MF_00503">
    <property type="entry name" value="Ribosomal_bL9"/>
    <property type="match status" value="1"/>
</dbReference>
<dbReference type="InterPro" id="IPR020069">
    <property type="entry name" value="Ribosomal_bL9_C"/>
</dbReference>
<proteinExistence type="inferred from homology"/>
<dbReference type="SUPFAM" id="SSF55658">
    <property type="entry name" value="L9 N-domain-like"/>
    <property type="match status" value="1"/>
</dbReference>
<keyword evidence="4 7" id="KW-0689">Ribosomal protein</keyword>
<feature type="compositionally biased region" description="Low complexity" evidence="9">
    <location>
        <begin position="165"/>
        <end position="182"/>
    </location>
</feature>
<evidence type="ECO:0000256" key="7">
    <source>
        <dbReference type="HAMAP-Rule" id="MF_00503"/>
    </source>
</evidence>
<dbReference type="Gene3D" id="3.40.5.10">
    <property type="entry name" value="Ribosomal protein L9, N-terminal domain"/>
    <property type="match status" value="1"/>
</dbReference>
<dbReference type="InterPro" id="IPR020070">
    <property type="entry name" value="Ribosomal_bL9_N"/>
</dbReference>
<dbReference type="NCBIfam" id="TIGR00158">
    <property type="entry name" value="L9"/>
    <property type="match status" value="1"/>
</dbReference>
<evidence type="ECO:0000256" key="5">
    <source>
        <dbReference type="ARBA" id="ARBA00023274"/>
    </source>
</evidence>
<reference evidence="11 12" key="1">
    <citation type="journal article" date="2014" name="Antonie Van Leeuwenhoek">
        <title>Hyphomonas beringensis sp. nov. and Hyphomonas chukchiensis sp. nov., isolated from surface seawater of the Bering Sea and Chukchi Sea.</title>
        <authorList>
            <person name="Li C."/>
            <person name="Lai Q."/>
            <person name="Li G."/>
            <person name="Dong C."/>
            <person name="Wang J."/>
            <person name="Liao Y."/>
            <person name="Shao Z."/>
        </authorList>
    </citation>
    <scope>NUCLEOTIDE SEQUENCE [LARGE SCALE GENOMIC DNA]</scope>
    <source>
        <strain evidence="11 12">25B14_1</strain>
    </source>
</reference>
<feature type="domain" description="Ribosomal protein L9" evidence="10">
    <location>
        <begin position="13"/>
        <end position="40"/>
    </location>
</feature>
<keyword evidence="5 7" id="KW-0687">Ribonucleoprotein</keyword>
<dbReference type="Pfam" id="PF03948">
    <property type="entry name" value="Ribosomal_L9_C"/>
    <property type="match status" value="1"/>
</dbReference>
<dbReference type="GO" id="GO:0006412">
    <property type="term" value="P:translation"/>
    <property type="evidence" value="ECO:0007669"/>
    <property type="project" value="UniProtKB-UniRule"/>
</dbReference>
<evidence type="ECO:0000256" key="8">
    <source>
        <dbReference type="SAM" id="Coils"/>
    </source>
</evidence>
<keyword evidence="3 7" id="KW-0694">RNA-binding</keyword>
<dbReference type="InterPro" id="IPR020594">
    <property type="entry name" value="Ribosomal_bL9_bac/chp"/>
</dbReference>
<feature type="compositionally biased region" description="Acidic residues" evidence="9">
    <location>
        <begin position="187"/>
        <end position="196"/>
    </location>
</feature>
<comment type="caution">
    <text evidence="11">The sequence shown here is derived from an EMBL/GenBank/DDBJ whole genome shotgun (WGS) entry which is preliminary data.</text>
</comment>
<dbReference type="SUPFAM" id="SSF55653">
    <property type="entry name" value="Ribosomal protein L9 C-domain"/>
    <property type="match status" value="1"/>
</dbReference>
<dbReference type="RefSeq" id="WP_034797277.1">
    <property type="nucleotide sequence ID" value="NZ_AWFF01000047.1"/>
</dbReference>
<evidence type="ECO:0000256" key="1">
    <source>
        <dbReference type="ARBA" id="ARBA00010605"/>
    </source>
</evidence>
<evidence type="ECO:0000313" key="12">
    <source>
        <dbReference type="Proteomes" id="UP000027037"/>
    </source>
</evidence>
<evidence type="ECO:0000256" key="6">
    <source>
        <dbReference type="ARBA" id="ARBA00035292"/>
    </source>
</evidence>
<evidence type="ECO:0000256" key="3">
    <source>
        <dbReference type="ARBA" id="ARBA00022884"/>
    </source>
</evidence>
<accession>A0A062U077</accession>
<evidence type="ECO:0000259" key="10">
    <source>
        <dbReference type="PROSITE" id="PS00651"/>
    </source>
</evidence>
<feature type="region of interest" description="Disordered" evidence="9">
    <location>
        <begin position="165"/>
        <end position="196"/>
    </location>
</feature>
<dbReference type="eggNOG" id="COG0359">
    <property type="taxonomic scope" value="Bacteria"/>
</dbReference>
<dbReference type="EMBL" id="AWFF01000047">
    <property type="protein sequence ID" value="KCZ53706.1"/>
    <property type="molecule type" value="Genomic_DNA"/>
</dbReference>
<dbReference type="InterPro" id="IPR000244">
    <property type="entry name" value="Ribosomal_bL9"/>
</dbReference>
<gene>
    <name evidence="7" type="primary">rplI</name>
    <name evidence="11" type="ORF">HY29_16345</name>
</gene>
<comment type="function">
    <text evidence="7">Binds to the 23S rRNA.</text>
</comment>
<comment type="similarity">
    <text evidence="1 7">Belongs to the bacterial ribosomal protein bL9 family.</text>
</comment>
<dbReference type="Proteomes" id="UP000027037">
    <property type="component" value="Unassembled WGS sequence"/>
</dbReference>
<sequence length="196" mass="21048">MQVILLERIERLGVIGDEVKVKNGFARNFLIPQGKALLANDKNRARFEAERDAIEARNAEARAKAEAEAQKLEGVSFVLIRQAGDTGQLYGSVTARDVADAAEAAGFSIPRTGVRLDHPIKAIGLFDVAVRLHAEVTATVQANVARSSEEAERQAKGEDIVASLQAANQEQAQEQAGELAEAAAERDESDAGEDEE</sequence>
<dbReference type="InterPro" id="IPR036935">
    <property type="entry name" value="Ribosomal_bL9_N_sf"/>
</dbReference>
<dbReference type="OrthoDB" id="9788336at2"/>
<name>A0A062U077_9PROT</name>
<evidence type="ECO:0000256" key="2">
    <source>
        <dbReference type="ARBA" id="ARBA00022730"/>
    </source>
</evidence>
<dbReference type="AlphaFoldDB" id="A0A062U077"/>
<evidence type="ECO:0000313" key="11">
    <source>
        <dbReference type="EMBL" id="KCZ53706.1"/>
    </source>
</evidence>